<feature type="transmembrane region" description="Helical" evidence="1">
    <location>
        <begin position="12"/>
        <end position="35"/>
    </location>
</feature>
<dbReference type="InterPro" id="IPR056121">
    <property type="entry name" value="DUF7704"/>
</dbReference>
<dbReference type="Pfam" id="PF24803">
    <property type="entry name" value="DUF7704"/>
    <property type="match status" value="1"/>
</dbReference>
<protein>
    <recommendedName>
        <fullName evidence="2">DUF7704 domain-containing protein</fullName>
    </recommendedName>
</protein>
<keyword evidence="1" id="KW-0472">Membrane</keyword>
<comment type="caution">
    <text evidence="3">The sequence shown here is derived from an EMBL/GenBank/DDBJ whole genome shotgun (WGS) entry which is preliminary data.</text>
</comment>
<evidence type="ECO:0000313" key="3">
    <source>
        <dbReference type="EMBL" id="KAK9422627.1"/>
    </source>
</evidence>
<keyword evidence="4" id="KW-1185">Reference proteome</keyword>
<keyword evidence="1" id="KW-1133">Transmembrane helix</keyword>
<dbReference type="Proteomes" id="UP001408356">
    <property type="component" value="Unassembled WGS sequence"/>
</dbReference>
<feature type="transmembrane region" description="Helical" evidence="1">
    <location>
        <begin position="126"/>
        <end position="144"/>
    </location>
</feature>
<feature type="transmembrane region" description="Helical" evidence="1">
    <location>
        <begin position="87"/>
        <end position="106"/>
    </location>
</feature>
<keyword evidence="1" id="KW-0812">Transmembrane</keyword>
<proteinExistence type="predicted"/>
<dbReference type="PANTHER" id="PTHR37019:SF1">
    <property type="entry name" value="EXPERA DOMAIN-CONTAINING PROTEIN"/>
    <property type="match status" value="1"/>
</dbReference>
<evidence type="ECO:0000313" key="4">
    <source>
        <dbReference type="Proteomes" id="UP001408356"/>
    </source>
</evidence>
<dbReference type="EMBL" id="JARVKF010000112">
    <property type="protein sequence ID" value="KAK9422627.1"/>
    <property type="molecule type" value="Genomic_DNA"/>
</dbReference>
<sequence length="154" mass="17142">MAVNEVSDIPFIYRFVFLFFEPVAAFGGSLLLHFTPQRFLTTMSPTSVATASQQVIYDNLAATYTLFAFNEAVLLRVTNDLRIWKTVLFGILICDAIHLYASWGALGGEVFWNPLLWRGEDVVNLGSLWLQGLLRVAFVLGIGLPSRAGKGKRL</sequence>
<gene>
    <name evidence="3" type="ORF">SUNI508_00490</name>
</gene>
<evidence type="ECO:0000259" key="2">
    <source>
        <dbReference type="Pfam" id="PF24803"/>
    </source>
</evidence>
<name>A0ABR2V6U2_9PEZI</name>
<reference evidence="3 4" key="1">
    <citation type="journal article" date="2024" name="J. Plant Pathol.">
        <title>Sequence and assembly of the genome of Seiridium unicorne, isolate CBS 538.82, causal agent of cypress canker disease.</title>
        <authorList>
            <person name="Scali E."/>
            <person name="Rocca G.D."/>
            <person name="Danti R."/>
            <person name="Garbelotto M."/>
            <person name="Barberini S."/>
            <person name="Baroncelli R."/>
            <person name="Emiliani G."/>
        </authorList>
    </citation>
    <scope>NUCLEOTIDE SEQUENCE [LARGE SCALE GENOMIC DNA]</scope>
    <source>
        <strain evidence="3 4">BM-138-508</strain>
    </source>
</reference>
<organism evidence="3 4">
    <name type="scientific">Seiridium unicorne</name>
    <dbReference type="NCBI Taxonomy" id="138068"/>
    <lineage>
        <taxon>Eukaryota</taxon>
        <taxon>Fungi</taxon>
        <taxon>Dikarya</taxon>
        <taxon>Ascomycota</taxon>
        <taxon>Pezizomycotina</taxon>
        <taxon>Sordariomycetes</taxon>
        <taxon>Xylariomycetidae</taxon>
        <taxon>Amphisphaeriales</taxon>
        <taxon>Sporocadaceae</taxon>
        <taxon>Seiridium</taxon>
    </lineage>
</organism>
<evidence type="ECO:0000256" key="1">
    <source>
        <dbReference type="SAM" id="Phobius"/>
    </source>
</evidence>
<feature type="domain" description="DUF7704" evidence="2">
    <location>
        <begin position="7"/>
        <end position="143"/>
    </location>
</feature>
<dbReference type="PANTHER" id="PTHR37019">
    <property type="entry name" value="CHROMOSOME 1, WHOLE GENOME SHOTGUN SEQUENCE"/>
    <property type="match status" value="1"/>
</dbReference>
<accession>A0ABR2V6U2</accession>